<dbReference type="InterPro" id="IPR018060">
    <property type="entry name" value="HTH_AraC"/>
</dbReference>
<dbReference type="InterPro" id="IPR020449">
    <property type="entry name" value="Tscrpt_reg_AraC-type_HTH"/>
</dbReference>
<proteinExistence type="predicted"/>
<dbReference type="InterPro" id="IPR014710">
    <property type="entry name" value="RmlC-like_jellyroll"/>
</dbReference>
<dbReference type="GO" id="GO:0043565">
    <property type="term" value="F:sequence-specific DNA binding"/>
    <property type="evidence" value="ECO:0007669"/>
    <property type="project" value="InterPro"/>
</dbReference>
<dbReference type="SUPFAM" id="SSF51215">
    <property type="entry name" value="Regulatory protein AraC"/>
    <property type="match status" value="1"/>
</dbReference>
<dbReference type="Gene3D" id="2.60.120.10">
    <property type="entry name" value="Jelly Rolls"/>
    <property type="match status" value="1"/>
</dbReference>
<evidence type="ECO:0000259" key="4">
    <source>
        <dbReference type="PROSITE" id="PS01124"/>
    </source>
</evidence>
<dbReference type="SMART" id="SM00342">
    <property type="entry name" value="HTH_ARAC"/>
    <property type="match status" value="1"/>
</dbReference>
<sequence>MLKVYHIFWGGFLRYPCNLWYNPIMEGKNMENQPTLRETKKHGAAWFPFNIYPCAIPLDFTQVALHWQDSMELVFVKKGRGIVQAGLTSYTAAAGDIYVFAPGVLHALRQLDNERMEYENIIFDLELLGGSGDVAAEKYLLPLQSGRLALPMRLTPDDWSYDWAANCLRAAEEFNKIKDIGYELCIKGELLLFLAALVGREGDLPPVDNADTRRLKTALQLVEEHYMEDISIDRAAAACGCSASHFMRWFKAMTAQSFTAFLNEHRLNAAAAALRAGDDTVLAIAESCGFENLSYFNRMFKRRFGLTPREYRGR</sequence>
<dbReference type="PROSITE" id="PS00041">
    <property type="entry name" value="HTH_ARAC_FAMILY_1"/>
    <property type="match status" value="1"/>
</dbReference>
<dbReference type="AlphaFoldDB" id="D9ZEB3"/>
<dbReference type="PROSITE" id="PS01124">
    <property type="entry name" value="HTH_ARAC_FAMILY_2"/>
    <property type="match status" value="1"/>
</dbReference>
<dbReference type="InterPro" id="IPR018062">
    <property type="entry name" value="HTH_AraC-typ_CS"/>
</dbReference>
<protein>
    <recommendedName>
        <fullName evidence="4">HTH araC/xylS-type domain-containing protein</fullName>
    </recommendedName>
</protein>
<dbReference type="SUPFAM" id="SSF46689">
    <property type="entry name" value="Homeodomain-like"/>
    <property type="match status" value="2"/>
</dbReference>
<accession>D9ZEB3</accession>
<organism evidence="5">
    <name type="scientific">uncultured organism</name>
    <dbReference type="NCBI Taxonomy" id="155900"/>
    <lineage>
        <taxon>unclassified sequences</taxon>
        <taxon>environmental samples</taxon>
    </lineage>
</organism>
<keyword evidence="3" id="KW-0804">Transcription</keyword>
<evidence type="ECO:0000256" key="1">
    <source>
        <dbReference type="ARBA" id="ARBA00023015"/>
    </source>
</evidence>
<dbReference type="CDD" id="cd02208">
    <property type="entry name" value="cupin_RmlC-like"/>
    <property type="match status" value="1"/>
</dbReference>
<evidence type="ECO:0000313" key="5">
    <source>
        <dbReference type="EMBL" id="ADD61667.1"/>
    </source>
</evidence>
<dbReference type="PANTHER" id="PTHR43280">
    <property type="entry name" value="ARAC-FAMILY TRANSCRIPTIONAL REGULATOR"/>
    <property type="match status" value="1"/>
</dbReference>
<evidence type="ECO:0000256" key="3">
    <source>
        <dbReference type="ARBA" id="ARBA00023163"/>
    </source>
</evidence>
<name>D9ZEB3_9ZZZZ</name>
<evidence type="ECO:0000256" key="2">
    <source>
        <dbReference type="ARBA" id="ARBA00023125"/>
    </source>
</evidence>
<dbReference type="Pfam" id="PF12833">
    <property type="entry name" value="HTH_18"/>
    <property type="match status" value="1"/>
</dbReference>
<dbReference type="InterPro" id="IPR009057">
    <property type="entry name" value="Homeodomain-like_sf"/>
</dbReference>
<dbReference type="Pfam" id="PF02311">
    <property type="entry name" value="AraC_binding"/>
    <property type="match status" value="1"/>
</dbReference>
<dbReference type="InterPro" id="IPR037923">
    <property type="entry name" value="HTH-like"/>
</dbReference>
<dbReference type="PRINTS" id="PR00032">
    <property type="entry name" value="HTHARAC"/>
</dbReference>
<keyword evidence="2" id="KW-0238">DNA-binding</keyword>
<keyword evidence="1" id="KW-0805">Transcription regulation</keyword>
<dbReference type="InterPro" id="IPR003313">
    <property type="entry name" value="AraC-bd"/>
</dbReference>
<feature type="domain" description="HTH araC/xylS-type" evidence="4">
    <location>
        <begin position="216"/>
        <end position="314"/>
    </location>
</feature>
<dbReference type="PANTHER" id="PTHR43280:SF2">
    <property type="entry name" value="HTH-TYPE TRANSCRIPTIONAL REGULATOR EXSA"/>
    <property type="match status" value="1"/>
</dbReference>
<reference evidence="5" key="1">
    <citation type="journal article" date="2010" name="Genome Res.">
        <title>Functional metagenomics to mine the human gut microbiome for dietary fiber catabolic enzymes.</title>
        <authorList>
            <person name="Tasse L."/>
            <person name="Bercovici J."/>
            <person name="Pizzut-Serin S."/>
            <person name="Robe P."/>
            <person name="Tap J."/>
            <person name="Klopp C."/>
            <person name="Cantarel B.L."/>
            <person name="Coutinho P.M."/>
            <person name="Henrissat B."/>
            <person name="Leclerc M."/>
            <person name="Dore J."/>
            <person name="Monsan P."/>
            <person name="Remaud-Simeon M."/>
            <person name="Potocki-Veronese G."/>
        </authorList>
    </citation>
    <scope>NUCLEOTIDE SEQUENCE</scope>
</reference>
<dbReference type="Gene3D" id="1.10.10.60">
    <property type="entry name" value="Homeodomain-like"/>
    <property type="match status" value="2"/>
</dbReference>
<dbReference type="EMBL" id="GU942938">
    <property type="protein sequence ID" value="ADD61667.1"/>
    <property type="molecule type" value="Genomic_DNA"/>
</dbReference>
<dbReference type="GO" id="GO:0003700">
    <property type="term" value="F:DNA-binding transcription factor activity"/>
    <property type="evidence" value="ECO:0007669"/>
    <property type="project" value="InterPro"/>
</dbReference>